<dbReference type="CDD" id="cd00056">
    <property type="entry name" value="ENDO3c"/>
    <property type="match status" value="1"/>
</dbReference>
<keyword evidence="11" id="KW-0411">Iron-sulfur</keyword>
<dbReference type="Pfam" id="PF00730">
    <property type="entry name" value="HhH-GPD"/>
    <property type="match status" value="1"/>
</dbReference>
<keyword evidence="13" id="KW-0326">Glycosidase</keyword>
<dbReference type="Pfam" id="PF00633">
    <property type="entry name" value="HHH"/>
    <property type="match status" value="1"/>
</dbReference>
<evidence type="ECO:0000256" key="6">
    <source>
        <dbReference type="ARBA" id="ARBA00022485"/>
    </source>
</evidence>
<dbReference type="PROSITE" id="PS00764">
    <property type="entry name" value="ENDONUCLEASE_III_1"/>
    <property type="match status" value="1"/>
</dbReference>
<dbReference type="PROSITE" id="PS01155">
    <property type="entry name" value="ENDONUCLEASE_III_2"/>
    <property type="match status" value="1"/>
</dbReference>
<evidence type="ECO:0000259" key="14">
    <source>
        <dbReference type="SMART" id="SM00478"/>
    </source>
</evidence>
<organism evidence="15 16">
    <name type="scientific">Aurantimicrobium minutum</name>
    <dbReference type="NCBI Taxonomy" id="708131"/>
    <lineage>
        <taxon>Bacteria</taxon>
        <taxon>Bacillati</taxon>
        <taxon>Actinomycetota</taxon>
        <taxon>Actinomycetes</taxon>
        <taxon>Micrococcales</taxon>
        <taxon>Microbacteriaceae</taxon>
        <taxon>Aurantimicrobium</taxon>
    </lineage>
</organism>
<dbReference type="SMART" id="SM00478">
    <property type="entry name" value="ENDO3c"/>
    <property type="match status" value="1"/>
</dbReference>
<feature type="domain" description="HhH-GPD" evidence="14">
    <location>
        <begin position="34"/>
        <end position="185"/>
    </location>
</feature>
<evidence type="ECO:0000256" key="5">
    <source>
        <dbReference type="ARBA" id="ARBA00022023"/>
    </source>
</evidence>
<name>A0A173LWZ2_9MICO</name>
<evidence type="ECO:0000256" key="1">
    <source>
        <dbReference type="ARBA" id="ARBA00000843"/>
    </source>
</evidence>
<keyword evidence="10" id="KW-0408">Iron</keyword>
<dbReference type="InterPro" id="IPR044298">
    <property type="entry name" value="MIG/MutY"/>
</dbReference>
<reference evidence="15 16" key="1">
    <citation type="journal article" date="2016" name="Genome Announc.">
        <title>Complete Genome Sequence of Aurantimicrobium minutum Type Strain KNCT, a Planktonic Ultramicrobacterium Isolated from River Water.</title>
        <authorList>
            <person name="Nakai R."/>
            <person name="Fujisawa T."/>
            <person name="Nakamura Y."/>
            <person name="Nishide H."/>
            <person name="Uchiyama I."/>
            <person name="Baba T."/>
            <person name="Toyoda A."/>
            <person name="Fujiyama A."/>
            <person name="Naganuma T."/>
            <person name="Niki H."/>
        </authorList>
    </citation>
    <scope>NUCLEOTIDE SEQUENCE [LARGE SCALE GENOMIC DNA]</scope>
    <source>
        <strain evidence="15 16">KNC</strain>
    </source>
</reference>
<dbReference type="GO" id="GO:0051539">
    <property type="term" value="F:4 iron, 4 sulfur cluster binding"/>
    <property type="evidence" value="ECO:0007669"/>
    <property type="project" value="UniProtKB-KW"/>
</dbReference>
<comment type="catalytic activity">
    <reaction evidence="1">
        <text>Hydrolyzes free adenine bases from 7,8-dihydro-8-oxoguanine:adenine mismatched double-stranded DNA, leaving an apurinic site.</text>
        <dbReference type="EC" id="3.2.2.31"/>
    </reaction>
</comment>
<evidence type="ECO:0000256" key="4">
    <source>
        <dbReference type="ARBA" id="ARBA00012045"/>
    </source>
</evidence>
<proteinExistence type="inferred from homology"/>
<evidence type="ECO:0000256" key="13">
    <source>
        <dbReference type="ARBA" id="ARBA00023295"/>
    </source>
</evidence>
<comment type="cofactor">
    <cofactor evidence="2">
        <name>[4Fe-4S] cluster</name>
        <dbReference type="ChEBI" id="CHEBI:49883"/>
    </cofactor>
</comment>
<dbReference type="InterPro" id="IPR003265">
    <property type="entry name" value="HhH-GPD_domain"/>
</dbReference>
<evidence type="ECO:0000256" key="2">
    <source>
        <dbReference type="ARBA" id="ARBA00001966"/>
    </source>
</evidence>
<evidence type="ECO:0000256" key="9">
    <source>
        <dbReference type="ARBA" id="ARBA00022801"/>
    </source>
</evidence>
<dbReference type="GO" id="GO:0034039">
    <property type="term" value="F:8-oxo-7,8-dihydroguanine DNA N-glycosylase activity"/>
    <property type="evidence" value="ECO:0007669"/>
    <property type="project" value="TreeGrafter"/>
</dbReference>
<dbReference type="GO" id="GO:0032357">
    <property type="term" value="F:oxidized purine DNA binding"/>
    <property type="evidence" value="ECO:0007669"/>
    <property type="project" value="TreeGrafter"/>
</dbReference>
<dbReference type="GeneID" id="80452030"/>
<keyword evidence="6" id="KW-0004">4Fe-4S</keyword>
<dbReference type="KEGG" id="amin:AUMI_18370"/>
<comment type="similarity">
    <text evidence="3">Belongs to the Nth/MutY family.</text>
</comment>
<dbReference type="EC" id="3.2.2.31" evidence="4"/>
<dbReference type="PANTHER" id="PTHR42944:SF1">
    <property type="entry name" value="ADENINE DNA GLYCOSYLASE"/>
    <property type="match status" value="1"/>
</dbReference>
<evidence type="ECO:0000256" key="12">
    <source>
        <dbReference type="ARBA" id="ARBA00023204"/>
    </source>
</evidence>
<keyword evidence="8" id="KW-0227">DNA damage</keyword>
<dbReference type="Proteomes" id="UP000243847">
    <property type="component" value="Chromosome sequence1"/>
</dbReference>
<dbReference type="GO" id="GO:0006298">
    <property type="term" value="P:mismatch repair"/>
    <property type="evidence" value="ECO:0007669"/>
    <property type="project" value="TreeGrafter"/>
</dbReference>
<dbReference type="InterPro" id="IPR023170">
    <property type="entry name" value="HhH_base_excis_C"/>
</dbReference>
<sequence length="286" mass="31502">MQQEIIDWFEAEGRDLPWRQPGFTPWGSLVSEFMLQQTPVARVIPKLEEFLQRWPTPAALAASPSGDAVRAWANLGYPRRALWLHQCAVTIVEKFKGEVPRDVEDLLSLPGVGPYTARAVAVFAFGAHEPVVDTNIRRVIARHNQGNADQGPPSTQRDLEAMKALLPSPEKSPAFNAGIMELGALVCTARNPRCDVCPIAHTCAWKKAGYPEHVGPKKTVQKKYEGSDRQARGAVMALLRQAQHTVSSEELQACWPDHAQLGRAITGLLQDGLMELVADDSYQLPA</sequence>
<evidence type="ECO:0000256" key="3">
    <source>
        <dbReference type="ARBA" id="ARBA00008343"/>
    </source>
</evidence>
<dbReference type="AlphaFoldDB" id="A0A173LWZ2"/>
<dbReference type="PANTHER" id="PTHR42944">
    <property type="entry name" value="ADENINE DNA GLYCOSYLASE"/>
    <property type="match status" value="1"/>
</dbReference>
<gene>
    <name evidence="15" type="ORF">AUMI_18370</name>
</gene>
<keyword evidence="12" id="KW-0234">DNA repair</keyword>
<dbReference type="GO" id="GO:0035485">
    <property type="term" value="F:adenine/guanine mispair binding"/>
    <property type="evidence" value="ECO:0007669"/>
    <property type="project" value="TreeGrafter"/>
</dbReference>
<accession>A0A173LWZ2</accession>
<dbReference type="InterPro" id="IPR000445">
    <property type="entry name" value="HhH_motif"/>
</dbReference>
<dbReference type="FunFam" id="1.10.340.30:FF:000003">
    <property type="entry name" value="A/G-specific adenine glycosylase"/>
    <property type="match status" value="1"/>
</dbReference>
<dbReference type="SUPFAM" id="SSF48150">
    <property type="entry name" value="DNA-glycosylase"/>
    <property type="match status" value="1"/>
</dbReference>
<dbReference type="GO" id="GO:0046872">
    <property type="term" value="F:metal ion binding"/>
    <property type="evidence" value="ECO:0007669"/>
    <property type="project" value="UniProtKB-KW"/>
</dbReference>
<keyword evidence="7" id="KW-0479">Metal-binding</keyword>
<dbReference type="Gene3D" id="1.10.1670.10">
    <property type="entry name" value="Helix-hairpin-Helix base-excision DNA repair enzymes (C-terminal)"/>
    <property type="match status" value="1"/>
</dbReference>
<dbReference type="RefSeq" id="WP_231951696.1">
    <property type="nucleotide sequence ID" value="NZ_AP017457.1"/>
</dbReference>
<dbReference type="GO" id="GO:0000701">
    <property type="term" value="F:purine-specific mismatch base pair DNA N-glycosylase activity"/>
    <property type="evidence" value="ECO:0007669"/>
    <property type="project" value="UniProtKB-EC"/>
</dbReference>
<evidence type="ECO:0000256" key="11">
    <source>
        <dbReference type="ARBA" id="ARBA00023014"/>
    </source>
</evidence>
<dbReference type="InterPro" id="IPR011257">
    <property type="entry name" value="DNA_glycosylase"/>
</dbReference>
<dbReference type="Pfam" id="PF10576">
    <property type="entry name" value="EndIII_4Fe-2S"/>
    <property type="match status" value="1"/>
</dbReference>
<evidence type="ECO:0000256" key="7">
    <source>
        <dbReference type="ARBA" id="ARBA00022723"/>
    </source>
</evidence>
<dbReference type="InterPro" id="IPR004035">
    <property type="entry name" value="Endouclease-III_FeS-bd_BS"/>
</dbReference>
<dbReference type="EMBL" id="AP017457">
    <property type="protein sequence ID" value="BAU99379.1"/>
    <property type="molecule type" value="Genomic_DNA"/>
</dbReference>
<dbReference type="SMART" id="SM00525">
    <property type="entry name" value="FES"/>
    <property type="match status" value="1"/>
</dbReference>
<dbReference type="InterPro" id="IPR003651">
    <property type="entry name" value="Endonuclease3_FeS-loop_motif"/>
</dbReference>
<dbReference type="GO" id="GO:0006284">
    <property type="term" value="P:base-excision repair"/>
    <property type="evidence" value="ECO:0007669"/>
    <property type="project" value="InterPro"/>
</dbReference>
<evidence type="ECO:0000313" key="16">
    <source>
        <dbReference type="Proteomes" id="UP000243847"/>
    </source>
</evidence>
<dbReference type="InterPro" id="IPR004036">
    <property type="entry name" value="Endonuclease-III-like_CS2"/>
</dbReference>
<evidence type="ECO:0000256" key="8">
    <source>
        <dbReference type="ARBA" id="ARBA00022763"/>
    </source>
</evidence>
<evidence type="ECO:0000256" key="10">
    <source>
        <dbReference type="ARBA" id="ARBA00023004"/>
    </source>
</evidence>
<keyword evidence="9" id="KW-0378">Hydrolase</keyword>
<dbReference type="Gene3D" id="1.10.340.30">
    <property type="entry name" value="Hypothetical protein, domain 2"/>
    <property type="match status" value="1"/>
</dbReference>
<evidence type="ECO:0000313" key="15">
    <source>
        <dbReference type="EMBL" id="BAU99379.1"/>
    </source>
</evidence>
<protein>
    <recommendedName>
        <fullName evidence="5">Adenine DNA glycosylase</fullName>
        <ecNumber evidence="4">3.2.2.31</ecNumber>
    </recommendedName>
</protein>